<dbReference type="EMBL" id="JAMYXC010000298">
    <property type="protein sequence ID" value="MCP1170436.1"/>
    <property type="molecule type" value="Genomic_DNA"/>
</dbReference>
<gene>
    <name evidence="1" type="ORF">NHG85_18185</name>
</gene>
<dbReference type="InterPro" id="IPR036188">
    <property type="entry name" value="FAD/NAD-bd_sf"/>
</dbReference>
<evidence type="ECO:0000313" key="1">
    <source>
        <dbReference type="EMBL" id="MCP1170436.1"/>
    </source>
</evidence>
<evidence type="ECO:0000313" key="2">
    <source>
        <dbReference type="Proteomes" id="UP001139477"/>
    </source>
</evidence>
<dbReference type="SUPFAM" id="SSF51905">
    <property type="entry name" value="FAD/NAD(P)-binding domain"/>
    <property type="match status" value="1"/>
</dbReference>
<evidence type="ECO:0008006" key="3">
    <source>
        <dbReference type="Google" id="ProtNLM"/>
    </source>
</evidence>
<dbReference type="RefSeq" id="WP_370363059.1">
    <property type="nucleotide sequence ID" value="NZ_JAMYXC010000298.1"/>
</dbReference>
<sequence length="134" mass="14173">LDGARRDGPWLAAGPIRPALRSCHADGVFRVGNLAGEAHPVIAEGISMAIQSGWLLSRALDGCDLADADARDRAGARYHAAWRRQFSTRIRAANAFAHLAMRPTRFAGLGGLIAAMPGTLTFGARLSGKVKPLC</sequence>
<name>A0A9X2FXV1_9RHOB</name>
<feature type="non-terminal residue" evidence="1">
    <location>
        <position position="1"/>
    </location>
</feature>
<organism evidence="1 2">
    <name type="scientific">Limimaricola litoreus</name>
    <dbReference type="NCBI Taxonomy" id="2955316"/>
    <lineage>
        <taxon>Bacteria</taxon>
        <taxon>Pseudomonadati</taxon>
        <taxon>Pseudomonadota</taxon>
        <taxon>Alphaproteobacteria</taxon>
        <taxon>Rhodobacterales</taxon>
        <taxon>Paracoccaceae</taxon>
        <taxon>Limimaricola</taxon>
    </lineage>
</organism>
<reference evidence="1" key="1">
    <citation type="submission" date="2022-06" db="EMBL/GenBank/DDBJ databases">
        <title>Limimaricola sediminis sp. nov., isolated from an intertidal sediment.</title>
        <authorList>
            <person name="Shao X."/>
        </authorList>
    </citation>
    <scope>NUCLEOTIDE SEQUENCE</scope>
    <source>
        <strain evidence="1">ASW11-118</strain>
    </source>
</reference>
<dbReference type="Gene3D" id="3.50.50.60">
    <property type="entry name" value="FAD/NAD(P)-binding domain"/>
    <property type="match status" value="1"/>
</dbReference>
<proteinExistence type="predicted"/>
<dbReference type="Proteomes" id="UP001139477">
    <property type="component" value="Unassembled WGS sequence"/>
</dbReference>
<accession>A0A9X2FXV1</accession>
<dbReference type="AlphaFoldDB" id="A0A9X2FXV1"/>
<keyword evidence="2" id="KW-1185">Reference proteome</keyword>
<comment type="caution">
    <text evidence="1">The sequence shown here is derived from an EMBL/GenBank/DDBJ whole genome shotgun (WGS) entry which is preliminary data.</text>
</comment>
<protein>
    <recommendedName>
        <fullName evidence="3">Monooxygenase</fullName>
    </recommendedName>
</protein>